<dbReference type="InterPro" id="IPR003768">
    <property type="entry name" value="ScpA"/>
</dbReference>
<dbReference type="PANTHER" id="PTHR33969">
    <property type="entry name" value="SEGREGATION AND CONDENSATION PROTEIN A"/>
    <property type="match status" value="1"/>
</dbReference>
<dbReference type="Gene3D" id="6.10.250.2410">
    <property type="match status" value="1"/>
</dbReference>
<gene>
    <name evidence="1" type="ORF">METZ01_LOCUS83649</name>
</gene>
<protein>
    <recommendedName>
        <fullName evidence="2">Segregation and condensation protein A</fullName>
    </recommendedName>
</protein>
<dbReference type="Gene3D" id="1.10.10.580">
    <property type="entry name" value="Structural maintenance of chromosome 1. Chain E"/>
    <property type="match status" value="1"/>
</dbReference>
<proteinExistence type="inferred from homology"/>
<dbReference type="HAMAP" id="MF_01805">
    <property type="entry name" value="ScpA"/>
    <property type="match status" value="1"/>
</dbReference>
<dbReference type="PANTHER" id="PTHR33969:SF2">
    <property type="entry name" value="SEGREGATION AND CONDENSATION PROTEIN A"/>
    <property type="match status" value="1"/>
</dbReference>
<dbReference type="EMBL" id="UINC01006987">
    <property type="protein sequence ID" value="SVA30795.1"/>
    <property type="molecule type" value="Genomic_DNA"/>
</dbReference>
<organism evidence="1">
    <name type="scientific">marine metagenome</name>
    <dbReference type="NCBI Taxonomy" id="408172"/>
    <lineage>
        <taxon>unclassified sequences</taxon>
        <taxon>metagenomes</taxon>
        <taxon>ecological metagenomes</taxon>
    </lineage>
</organism>
<evidence type="ECO:0000313" key="1">
    <source>
        <dbReference type="EMBL" id="SVA30795.1"/>
    </source>
</evidence>
<sequence>MDKPDLKLIENEDIDAHTNQPQQVEMPFAIVEGESLTELPRDLYIPPVALKVFLDTFEGPLDLLLYLIRKQNLNILDVPIADITDQYVNYINLMKELELELAGEYLLMAAMLAEIKSKMLLPLFEEVEDEEDPRAELVRRLLEYERYRTASEELNKLKRLERDVFITGVESSHLAQPIELPDIALQELLLSFQEVLKRAEMFTTLHMLKEPLSVRERMATILEKLKNKDFIDFTELFDLEEQRTGLVVTFLAILELMKESLIEIVQTKAYGIIHVKALLSDNETGTEH</sequence>
<evidence type="ECO:0008006" key="2">
    <source>
        <dbReference type="Google" id="ProtNLM"/>
    </source>
</evidence>
<name>A0A381URJ9_9ZZZZ</name>
<dbReference type="InterPro" id="IPR023093">
    <property type="entry name" value="ScpA-like_C"/>
</dbReference>
<dbReference type="AlphaFoldDB" id="A0A381URJ9"/>
<reference evidence="1" key="1">
    <citation type="submission" date="2018-05" db="EMBL/GenBank/DDBJ databases">
        <authorList>
            <person name="Lanie J.A."/>
            <person name="Ng W.-L."/>
            <person name="Kazmierczak K.M."/>
            <person name="Andrzejewski T.M."/>
            <person name="Davidsen T.M."/>
            <person name="Wayne K.J."/>
            <person name="Tettelin H."/>
            <person name="Glass J.I."/>
            <person name="Rusch D."/>
            <person name="Podicherti R."/>
            <person name="Tsui H.-C.T."/>
            <person name="Winkler M.E."/>
        </authorList>
    </citation>
    <scope>NUCLEOTIDE SEQUENCE</scope>
</reference>
<accession>A0A381URJ9</accession>
<dbReference type="Pfam" id="PF02616">
    <property type="entry name" value="SMC_ScpA"/>
    <property type="match status" value="1"/>
</dbReference>